<keyword evidence="7" id="KW-1185">Reference proteome</keyword>
<dbReference type="InterPro" id="IPR021109">
    <property type="entry name" value="Peptidase_aspartic_dom_sf"/>
</dbReference>
<feature type="signal peptide" evidence="4">
    <location>
        <begin position="1"/>
        <end position="18"/>
    </location>
</feature>
<feature type="chain" id="PRO_5016802128" description="Peptidase A1 domain-containing protein" evidence="4">
    <location>
        <begin position="19"/>
        <end position="320"/>
    </location>
</feature>
<evidence type="ECO:0000313" key="6">
    <source>
        <dbReference type="EMBL" id="RCI06626.1"/>
    </source>
</evidence>
<gene>
    <name evidence="6" type="ORF">CU098_013863</name>
</gene>
<comment type="similarity">
    <text evidence="1">Belongs to the peptidase A1 family.</text>
</comment>
<sequence length="320" mass="34752">MKSTHLILFATLLLTANSEPIKVPLFRKRNNFISASASTLKNGMLGGQVQIGNPPQNFTLAFDTTTGYTWVRGIECTGKNCLNRSAYNPDNSTSAISTEHEFRMRYGPSKVSSTIYLDTFRYSGLVVKDMPFGNAYCMRHFDQGFDGFIGLGRSINLNTDDIVYSKREIPASGFVPTAYQQGSGMSSSQFAMYTTSTGSGFSQEVHHTNTTTTSTASTTTMASDVRPTGASSGIASGGWGSFSKRTYDEPAGYLILGGIDKDAIQGKLHYVKVSEEDGSGNWAIPVHQAKFIHDLHFTVKKHAKAILSTSTDVIGLPNKQ</sequence>
<dbReference type="STRING" id="4846.A0A367KWQ6"/>
<organism evidence="6 7">
    <name type="scientific">Rhizopus stolonifer</name>
    <name type="common">Rhizopus nigricans</name>
    <dbReference type="NCBI Taxonomy" id="4846"/>
    <lineage>
        <taxon>Eukaryota</taxon>
        <taxon>Fungi</taxon>
        <taxon>Fungi incertae sedis</taxon>
        <taxon>Mucoromycota</taxon>
        <taxon>Mucoromycotina</taxon>
        <taxon>Mucoromycetes</taxon>
        <taxon>Mucorales</taxon>
        <taxon>Mucorineae</taxon>
        <taxon>Rhizopodaceae</taxon>
        <taxon>Rhizopus</taxon>
    </lineage>
</organism>
<dbReference type="SUPFAM" id="SSF50630">
    <property type="entry name" value="Acid proteases"/>
    <property type="match status" value="1"/>
</dbReference>
<dbReference type="Gene3D" id="2.40.70.10">
    <property type="entry name" value="Acid Proteases"/>
    <property type="match status" value="2"/>
</dbReference>
<dbReference type="EMBL" id="PJQM01000117">
    <property type="protein sequence ID" value="RCI06626.1"/>
    <property type="molecule type" value="Genomic_DNA"/>
</dbReference>
<feature type="compositionally biased region" description="Low complexity" evidence="3">
    <location>
        <begin position="208"/>
        <end position="220"/>
    </location>
</feature>
<keyword evidence="2" id="KW-1015">Disulfide bond</keyword>
<proteinExistence type="inferred from homology"/>
<feature type="non-terminal residue" evidence="6">
    <location>
        <position position="320"/>
    </location>
</feature>
<reference evidence="6 7" key="1">
    <citation type="journal article" date="2018" name="G3 (Bethesda)">
        <title>Phylogenetic and Phylogenomic Definition of Rhizopus Species.</title>
        <authorList>
            <person name="Gryganskyi A.P."/>
            <person name="Golan J."/>
            <person name="Dolatabadi S."/>
            <person name="Mondo S."/>
            <person name="Robb S."/>
            <person name="Idnurm A."/>
            <person name="Muszewska A."/>
            <person name="Steczkiewicz K."/>
            <person name="Masonjones S."/>
            <person name="Liao H.L."/>
            <person name="Gajdeczka M.T."/>
            <person name="Anike F."/>
            <person name="Vuek A."/>
            <person name="Anishchenko I.M."/>
            <person name="Voigt K."/>
            <person name="de Hoog G.S."/>
            <person name="Smith M.E."/>
            <person name="Heitman J."/>
            <person name="Vilgalys R."/>
            <person name="Stajich J.E."/>
        </authorList>
    </citation>
    <scope>NUCLEOTIDE SEQUENCE [LARGE SCALE GENOMIC DNA]</scope>
    <source>
        <strain evidence="6 7">LSU 92-RS-03</strain>
    </source>
</reference>
<evidence type="ECO:0000313" key="7">
    <source>
        <dbReference type="Proteomes" id="UP000253551"/>
    </source>
</evidence>
<dbReference type="GO" id="GO:0006508">
    <property type="term" value="P:proteolysis"/>
    <property type="evidence" value="ECO:0007669"/>
    <property type="project" value="InterPro"/>
</dbReference>
<dbReference type="InterPro" id="IPR034164">
    <property type="entry name" value="Pepsin-like_dom"/>
</dbReference>
<dbReference type="InterPro" id="IPR033121">
    <property type="entry name" value="PEPTIDASE_A1"/>
</dbReference>
<dbReference type="Proteomes" id="UP000253551">
    <property type="component" value="Unassembled WGS sequence"/>
</dbReference>
<dbReference type="PANTHER" id="PTHR47966">
    <property type="entry name" value="BETA-SITE APP-CLEAVING ENZYME, ISOFORM A-RELATED"/>
    <property type="match status" value="1"/>
</dbReference>
<dbReference type="CDD" id="cd05471">
    <property type="entry name" value="pepsin_like"/>
    <property type="match status" value="1"/>
</dbReference>
<evidence type="ECO:0000256" key="1">
    <source>
        <dbReference type="ARBA" id="ARBA00007447"/>
    </source>
</evidence>
<evidence type="ECO:0000256" key="2">
    <source>
        <dbReference type="PIRSR" id="PIRSR601461-2"/>
    </source>
</evidence>
<dbReference type="GO" id="GO:0004190">
    <property type="term" value="F:aspartic-type endopeptidase activity"/>
    <property type="evidence" value="ECO:0007669"/>
    <property type="project" value="InterPro"/>
</dbReference>
<dbReference type="OrthoDB" id="2747330at2759"/>
<accession>A0A367KWQ6</accession>
<name>A0A367KWQ6_RHIST</name>
<keyword evidence="4" id="KW-0732">Signal</keyword>
<dbReference type="Pfam" id="PF00026">
    <property type="entry name" value="Asp"/>
    <property type="match status" value="2"/>
</dbReference>
<feature type="region of interest" description="Disordered" evidence="3">
    <location>
        <begin position="201"/>
        <end position="227"/>
    </location>
</feature>
<dbReference type="AlphaFoldDB" id="A0A367KWQ6"/>
<evidence type="ECO:0000259" key="5">
    <source>
        <dbReference type="PROSITE" id="PS51767"/>
    </source>
</evidence>
<dbReference type="InterPro" id="IPR001461">
    <property type="entry name" value="Aspartic_peptidase_A1"/>
</dbReference>
<feature type="disulfide bond" evidence="2">
    <location>
        <begin position="76"/>
        <end position="81"/>
    </location>
</feature>
<protein>
    <recommendedName>
        <fullName evidence="5">Peptidase A1 domain-containing protein</fullName>
    </recommendedName>
</protein>
<evidence type="ECO:0000256" key="4">
    <source>
        <dbReference type="SAM" id="SignalP"/>
    </source>
</evidence>
<comment type="caution">
    <text evidence="6">The sequence shown here is derived from an EMBL/GenBank/DDBJ whole genome shotgun (WGS) entry which is preliminary data.</text>
</comment>
<dbReference type="PANTHER" id="PTHR47966:SF51">
    <property type="entry name" value="BETA-SITE APP-CLEAVING ENZYME, ISOFORM A-RELATED"/>
    <property type="match status" value="1"/>
</dbReference>
<feature type="domain" description="Peptidase A1" evidence="5">
    <location>
        <begin position="45"/>
        <end position="320"/>
    </location>
</feature>
<evidence type="ECO:0000256" key="3">
    <source>
        <dbReference type="SAM" id="MobiDB-lite"/>
    </source>
</evidence>
<dbReference type="PRINTS" id="PR00792">
    <property type="entry name" value="PEPSIN"/>
</dbReference>
<dbReference type="PROSITE" id="PS51767">
    <property type="entry name" value="PEPTIDASE_A1"/>
    <property type="match status" value="1"/>
</dbReference>